<dbReference type="AlphaFoldDB" id="A0A0F6VZN3"/>
<protein>
    <submittedName>
        <fullName evidence="1">mRNA 3-end processing factor</fullName>
    </submittedName>
</protein>
<evidence type="ECO:0000313" key="2">
    <source>
        <dbReference type="Proteomes" id="UP000034883"/>
    </source>
</evidence>
<name>A0A0F6VZN3_9BACT</name>
<dbReference type="InterPro" id="IPR050698">
    <property type="entry name" value="MBL"/>
</dbReference>
<gene>
    <name evidence="1" type="ORF">DB32_000847</name>
</gene>
<dbReference type="Gene3D" id="3.60.15.10">
    <property type="entry name" value="Ribonuclease Z/Hydroxyacylglutathione hydrolase-like"/>
    <property type="match status" value="1"/>
</dbReference>
<dbReference type="SUPFAM" id="SSF56281">
    <property type="entry name" value="Metallo-hydrolase/oxidoreductase"/>
    <property type="match status" value="1"/>
</dbReference>
<dbReference type="InterPro" id="IPR036866">
    <property type="entry name" value="RibonucZ/Hydroxyglut_hydro"/>
</dbReference>
<dbReference type="EMBL" id="CP011125">
    <property type="protein sequence ID" value="AKF03698.1"/>
    <property type="molecule type" value="Genomic_DNA"/>
</dbReference>
<reference evidence="1 2" key="1">
    <citation type="submission" date="2015-03" db="EMBL/GenBank/DDBJ databases">
        <title>Genome assembly of Sandaracinus amylolyticus DSM 53668.</title>
        <authorList>
            <person name="Sharma G."/>
            <person name="Subramanian S."/>
        </authorList>
    </citation>
    <scope>NUCLEOTIDE SEQUENCE [LARGE SCALE GENOMIC DNA]</scope>
    <source>
        <strain evidence="1 2">DSM 53668</strain>
    </source>
</reference>
<dbReference type="NCBIfam" id="TIGR04122">
    <property type="entry name" value="Xnuc_lig_assoc"/>
    <property type="match status" value="1"/>
</dbReference>
<evidence type="ECO:0000313" key="1">
    <source>
        <dbReference type="EMBL" id="AKF03698.1"/>
    </source>
</evidence>
<organism evidence="1 2">
    <name type="scientific">Sandaracinus amylolyticus</name>
    <dbReference type="NCBI Taxonomy" id="927083"/>
    <lineage>
        <taxon>Bacteria</taxon>
        <taxon>Pseudomonadati</taxon>
        <taxon>Myxococcota</taxon>
        <taxon>Polyangia</taxon>
        <taxon>Polyangiales</taxon>
        <taxon>Sandaracinaceae</taxon>
        <taxon>Sandaracinus</taxon>
    </lineage>
</organism>
<dbReference type="OrthoDB" id="9803916at2"/>
<dbReference type="GO" id="GO:0004521">
    <property type="term" value="F:RNA endonuclease activity"/>
    <property type="evidence" value="ECO:0007669"/>
    <property type="project" value="TreeGrafter"/>
</dbReference>
<dbReference type="KEGG" id="samy:DB32_000847"/>
<dbReference type="InterPro" id="IPR026360">
    <property type="entry name" value="Xnuc_lig_assoc"/>
</dbReference>
<keyword evidence="2" id="KW-1185">Reference proteome</keyword>
<dbReference type="PANTHER" id="PTHR11203:SF49">
    <property type="entry name" value="BLL1145 PROTEIN"/>
    <property type="match status" value="1"/>
</dbReference>
<dbReference type="Proteomes" id="UP000034883">
    <property type="component" value="Chromosome"/>
</dbReference>
<dbReference type="PANTHER" id="PTHR11203">
    <property type="entry name" value="CLEAVAGE AND POLYADENYLATION SPECIFICITY FACTOR FAMILY MEMBER"/>
    <property type="match status" value="1"/>
</dbReference>
<sequence length="345" mass="37568">MALLEPDDRGLWCAAGGFHVDPWAPVPRALLTHGHGDHARPGSGSYLSVIEGAPILRRRLGDDATIQTLAYGERLSIGDTTVSLHPAGHVLGSAQVRIEHAGETWVVTGDYKRDRDPTCAPFEPQRCDVLVTEATFALPIYRWPDPARVIDEIVAFWDEARDAGVPALLFCYALGKAQRILAELAARGIDRPVHAHGAMMGITDVYRASPGMPPMLELRSATDAKKKELEGALVLSPLSARGTSWIRRFSKARSGFASGWMQVRGDRRRRAIDRGFVLSDHADWPALLRTIDESGASRVLATHGFADALARYVRETRGIDAGVLATRYEGEAGAEPDVPVEEEAP</sequence>
<accession>A0A0F6VZN3</accession>
<dbReference type="RefSeq" id="WP_053231128.1">
    <property type="nucleotide sequence ID" value="NZ_CP011125.1"/>
</dbReference>
<dbReference type="STRING" id="927083.DB32_000847"/>
<proteinExistence type="predicted"/>